<evidence type="ECO:0000313" key="6">
    <source>
        <dbReference type="EMBL" id="KFB07505.1"/>
    </source>
</evidence>
<feature type="binding site" evidence="4">
    <location>
        <position position="122"/>
    </location>
    <ligand>
        <name>substrate</name>
    </ligand>
</feature>
<dbReference type="PIRSF" id="PIRSF015582">
    <property type="entry name" value="Cit_lyase_B"/>
    <property type="match status" value="1"/>
</dbReference>
<gene>
    <name evidence="6" type="primary">citE</name>
    <name evidence="6" type="ORF">P271_345</name>
</gene>
<dbReference type="InterPro" id="IPR040442">
    <property type="entry name" value="Pyrv_kinase-like_dom_sf"/>
</dbReference>
<evidence type="ECO:0000256" key="1">
    <source>
        <dbReference type="ARBA" id="ARBA00001946"/>
    </source>
</evidence>
<keyword evidence="6" id="KW-0456">Lyase</keyword>
<dbReference type="InterPro" id="IPR015813">
    <property type="entry name" value="Pyrv/PenolPyrv_kinase-like_dom"/>
</dbReference>
<proteinExistence type="predicted"/>
<organism evidence="6 7">
    <name type="scientific">Malacoplasma iowae DK-CPA</name>
    <dbReference type="NCBI Taxonomy" id="1394179"/>
    <lineage>
        <taxon>Bacteria</taxon>
        <taxon>Bacillati</taxon>
        <taxon>Mycoplasmatota</taxon>
        <taxon>Mycoplasmoidales</taxon>
        <taxon>Mycoplasmoidaceae</taxon>
        <taxon>Malacoplasma</taxon>
    </lineage>
</organism>
<protein>
    <submittedName>
        <fullName evidence="6">Citrate lyase, beta subunit</fullName>
    </submittedName>
</protein>
<dbReference type="InterPro" id="IPR011206">
    <property type="entry name" value="Citrate_lyase_beta/mcl1/mcl2"/>
</dbReference>
<reference evidence="6 7" key="1">
    <citation type="journal article" date="2014" name="PLoS ONE">
        <title>Reduction of Hydrogen Peroxide Accumulation and Toxicity by a Catalase from Mycoplasma iowae.</title>
        <authorList>
            <person name="Pritchard R.E."/>
            <person name="Prassinos A.J."/>
            <person name="Osborne J.D."/>
            <person name="Raviv Z."/>
            <person name="Balish M.F."/>
        </authorList>
    </citation>
    <scope>NUCLEOTIDE SEQUENCE [LARGE SCALE GENOMIC DNA]</scope>
    <source>
        <strain evidence="6 7">DK-CPA</strain>
    </source>
</reference>
<feature type="binding site" evidence="5">
    <location>
        <position position="151"/>
    </location>
    <ligand>
        <name>Mg(2+)</name>
        <dbReference type="ChEBI" id="CHEBI:18420"/>
    </ligand>
</feature>
<evidence type="ECO:0000313" key="7">
    <source>
        <dbReference type="Proteomes" id="UP000028523"/>
    </source>
</evidence>
<comment type="caution">
    <text evidence="6">The sequence shown here is derived from an EMBL/GenBank/DDBJ whole genome shotgun (WGS) entry which is preliminary data.</text>
</comment>
<name>A0A084U3G9_MALIO</name>
<evidence type="ECO:0000256" key="2">
    <source>
        <dbReference type="ARBA" id="ARBA00022723"/>
    </source>
</evidence>
<dbReference type="Gene3D" id="3.20.20.60">
    <property type="entry name" value="Phosphoenolpyruvate-binding domains"/>
    <property type="match status" value="1"/>
</dbReference>
<dbReference type="GeneID" id="96867216"/>
<dbReference type="SUPFAM" id="SSF51621">
    <property type="entry name" value="Phosphoenolpyruvate/pyruvate domain"/>
    <property type="match status" value="1"/>
</dbReference>
<feature type="binding site" evidence="5">
    <location>
        <position position="122"/>
    </location>
    <ligand>
        <name>Mg(2+)</name>
        <dbReference type="ChEBI" id="CHEBI:18420"/>
    </ligand>
</feature>
<dbReference type="GO" id="GO:0016829">
    <property type="term" value="F:lyase activity"/>
    <property type="evidence" value="ECO:0007669"/>
    <property type="project" value="UniProtKB-KW"/>
</dbReference>
<evidence type="ECO:0000256" key="4">
    <source>
        <dbReference type="PIRSR" id="PIRSR015582-1"/>
    </source>
</evidence>
<keyword evidence="7" id="KW-1185">Reference proteome</keyword>
<sequence>MGLSNTFIFVPSNNIKFLNKSLNLNAKCIIYDLEDSVLQKDKEEAINILKNFLLTNSKNIKSEIAIRFNFENYQKEIIYLIKDKIHFDYVILPKFNPLTSLKEINTFWEINKIKQKIIFIVETVDGLNALFNTENTFNLNLVYGLMLGSNDLASDLGCSIESEIMNKIKLDLHLYCKFKKIEFIDAPDFNITNNNALKMCCQYNKLNGINFKAAIHPNQIEIIDSYYKIDKMEYLKAKEIVSLYKEKGAFKLDDQMIDKANINKALEIIKKYENDN</sequence>
<comment type="cofactor">
    <cofactor evidence="1">
        <name>Mg(2+)</name>
        <dbReference type="ChEBI" id="CHEBI:18420"/>
    </cofactor>
</comment>
<dbReference type="InterPro" id="IPR039480">
    <property type="entry name" value="C-C_Bond_Lyase-like"/>
</dbReference>
<dbReference type="Proteomes" id="UP000028523">
    <property type="component" value="Unassembled WGS sequence"/>
</dbReference>
<dbReference type="RefSeq" id="WP_004024613.1">
    <property type="nucleotide sequence ID" value="NZ_AWQU01000080.1"/>
</dbReference>
<dbReference type="PANTHER" id="PTHR32308">
    <property type="entry name" value="LYASE BETA SUBUNIT, PUTATIVE (AFU_ORTHOLOGUE AFUA_4G13030)-RELATED"/>
    <property type="match status" value="1"/>
</dbReference>
<accession>A0A084U3G9</accession>
<dbReference type="GO" id="GO:0006107">
    <property type="term" value="P:oxaloacetate metabolic process"/>
    <property type="evidence" value="ECO:0007669"/>
    <property type="project" value="TreeGrafter"/>
</dbReference>
<dbReference type="AlphaFoldDB" id="A0A084U3G9"/>
<keyword evidence="3 5" id="KW-0460">Magnesium</keyword>
<dbReference type="PANTHER" id="PTHR32308:SF0">
    <property type="entry name" value="HPCH_HPAI ALDOLASE_CITRATE LYASE DOMAIN-CONTAINING PROTEIN"/>
    <property type="match status" value="1"/>
</dbReference>
<feature type="binding site" evidence="4">
    <location>
        <position position="67"/>
    </location>
    <ligand>
        <name>substrate</name>
    </ligand>
</feature>
<dbReference type="Pfam" id="PF15617">
    <property type="entry name" value="C-C_Bond_Lyase"/>
    <property type="match status" value="1"/>
</dbReference>
<evidence type="ECO:0000256" key="5">
    <source>
        <dbReference type="PIRSR" id="PIRSR015582-2"/>
    </source>
</evidence>
<evidence type="ECO:0000256" key="3">
    <source>
        <dbReference type="ARBA" id="ARBA00022842"/>
    </source>
</evidence>
<keyword evidence="2 5" id="KW-0479">Metal-binding</keyword>
<dbReference type="GO" id="GO:0000287">
    <property type="term" value="F:magnesium ion binding"/>
    <property type="evidence" value="ECO:0007669"/>
    <property type="project" value="TreeGrafter"/>
</dbReference>
<dbReference type="EMBL" id="AWQU01000080">
    <property type="protein sequence ID" value="KFB07505.1"/>
    <property type="molecule type" value="Genomic_DNA"/>
</dbReference>